<dbReference type="Proteomes" id="UP000008237">
    <property type="component" value="Unassembled WGS sequence"/>
</dbReference>
<keyword evidence="3" id="KW-1185">Reference proteome</keyword>
<dbReference type="Pfam" id="PF20700">
    <property type="entry name" value="Mutator"/>
    <property type="match status" value="1"/>
</dbReference>
<dbReference type="InParanoid" id="E2B4X0"/>
<evidence type="ECO:0000259" key="1">
    <source>
        <dbReference type="Pfam" id="PF20700"/>
    </source>
</evidence>
<feature type="non-terminal residue" evidence="2">
    <location>
        <position position="1"/>
    </location>
</feature>
<dbReference type="AlphaFoldDB" id="E2B4X0"/>
<reference evidence="2 3" key="1">
    <citation type="journal article" date="2010" name="Science">
        <title>Genomic comparison of the ants Camponotus floridanus and Harpegnathos saltator.</title>
        <authorList>
            <person name="Bonasio R."/>
            <person name="Zhang G."/>
            <person name="Ye C."/>
            <person name="Mutti N.S."/>
            <person name="Fang X."/>
            <person name="Qin N."/>
            <person name="Donahue G."/>
            <person name="Yang P."/>
            <person name="Li Q."/>
            <person name="Li C."/>
            <person name="Zhang P."/>
            <person name="Huang Z."/>
            <person name="Berger S.L."/>
            <person name="Reinberg D."/>
            <person name="Wang J."/>
            <person name="Liebig J."/>
        </authorList>
    </citation>
    <scope>NUCLEOTIDE SEQUENCE [LARGE SCALE GENOMIC DNA]</scope>
    <source>
        <strain evidence="2 3">R22 G/1</strain>
    </source>
</reference>
<organism evidence="3">
    <name type="scientific">Harpegnathos saltator</name>
    <name type="common">Jerdon's jumping ant</name>
    <dbReference type="NCBI Taxonomy" id="610380"/>
    <lineage>
        <taxon>Eukaryota</taxon>
        <taxon>Metazoa</taxon>
        <taxon>Ecdysozoa</taxon>
        <taxon>Arthropoda</taxon>
        <taxon>Hexapoda</taxon>
        <taxon>Insecta</taxon>
        <taxon>Pterygota</taxon>
        <taxon>Neoptera</taxon>
        <taxon>Endopterygota</taxon>
        <taxon>Hymenoptera</taxon>
        <taxon>Apocrita</taxon>
        <taxon>Aculeata</taxon>
        <taxon>Formicoidea</taxon>
        <taxon>Formicidae</taxon>
        <taxon>Ponerinae</taxon>
        <taxon>Ponerini</taxon>
        <taxon>Harpegnathos</taxon>
    </lineage>
</organism>
<evidence type="ECO:0000313" key="2">
    <source>
        <dbReference type="EMBL" id="EFN89259.1"/>
    </source>
</evidence>
<protein>
    <recommendedName>
        <fullName evidence="1">Mutator-like transposase domain-containing protein</fullName>
    </recommendedName>
</protein>
<dbReference type="OMA" id="MCQANHE"/>
<accession>E2B4X0</accession>
<feature type="domain" description="Mutator-like transposase" evidence="1">
    <location>
        <begin position="1"/>
        <end position="78"/>
    </location>
</feature>
<gene>
    <name evidence="2" type="ORF">EAI_05520</name>
</gene>
<sequence>CQANHEGSSGKMEVDAVVEMFERSETLHGLKYANYIGDGDSKTFKGIMDKNPYDNFEVQNKECIDHVQKRMGTRLRNLEKK</sequence>
<dbReference type="OrthoDB" id="10060618at2759"/>
<dbReference type="InterPro" id="IPR049012">
    <property type="entry name" value="Mutator_transp_dom"/>
</dbReference>
<feature type="non-terminal residue" evidence="2">
    <location>
        <position position="81"/>
    </location>
</feature>
<dbReference type="EMBL" id="GL445665">
    <property type="protein sequence ID" value="EFN89259.1"/>
    <property type="molecule type" value="Genomic_DNA"/>
</dbReference>
<name>E2B4X0_HARSA</name>
<proteinExistence type="predicted"/>
<evidence type="ECO:0000313" key="3">
    <source>
        <dbReference type="Proteomes" id="UP000008237"/>
    </source>
</evidence>